<name>K1PW33_MAGGI</name>
<accession>K1PW33</accession>
<dbReference type="AlphaFoldDB" id="K1PW33"/>
<gene>
    <name evidence="1" type="ORF">CGI_10009562</name>
</gene>
<evidence type="ECO:0000313" key="1">
    <source>
        <dbReference type="EMBL" id="EKC25933.1"/>
    </source>
</evidence>
<organism evidence="1">
    <name type="scientific">Magallana gigas</name>
    <name type="common">Pacific oyster</name>
    <name type="synonym">Crassostrea gigas</name>
    <dbReference type="NCBI Taxonomy" id="29159"/>
    <lineage>
        <taxon>Eukaryota</taxon>
        <taxon>Metazoa</taxon>
        <taxon>Spiralia</taxon>
        <taxon>Lophotrochozoa</taxon>
        <taxon>Mollusca</taxon>
        <taxon>Bivalvia</taxon>
        <taxon>Autobranchia</taxon>
        <taxon>Pteriomorphia</taxon>
        <taxon>Ostreida</taxon>
        <taxon>Ostreoidea</taxon>
        <taxon>Ostreidae</taxon>
        <taxon>Magallana</taxon>
    </lineage>
</organism>
<dbReference type="EMBL" id="JH818154">
    <property type="protein sequence ID" value="EKC25933.1"/>
    <property type="molecule type" value="Genomic_DNA"/>
</dbReference>
<protein>
    <submittedName>
        <fullName evidence="1">Uncharacterized protein</fullName>
    </submittedName>
</protein>
<dbReference type="InParanoid" id="K1PW33"/>
<reference evidence="1" key="1">
    <citation type="journal article" date="2012" name="Nature">
        <title>The oyster genome reveals stress adaptation and complexity of shell formation.</title>
        <authorList>
            <person name="Zhang G."/>
            <person name="Fang X."/>
            <person name="Guo X."/>
            <person name="Li L."/>
            <person name="Luo R."/>
            <person name="Xu F."/>
            <person name="Yang P."/>
            <person name="Zhang L."/>
            <person name="Wang X."/>
            <person name="Qi H."/>
            <person name="Xiong Z."/>
            <person name="Que H."/>
            <person name="Xie Y."/>
            <person name="Holland P.W."/>
            <person name="Paps J."/>
            <person name="Zhu Y."/>
            <person name="Wu F."/>
            <person name="Chen Y."/>
            <person name="Wang J."/>
            <person name="Peng C."/>
            <person name="Meng J."/>
            <person name="Yang L."/>
            <person name="Liu J."/>
            <person name="Wen B."/>
            <person name="Zhang N."/>
            <person name="Huang Z."/>
            <person name="Zhu Q."/>
            <person name="Feng Y."/>
            <person name="Mount A."/>
            <person name="Hedgecock D."/>
            <person name="Xu Z."/>
            <person name="Liu Y."/>
            <person name="Domazet-Loso T."/>
            <person name="Du Y."/>
            <person name="Sun X."/>
            <person name="Zhang S."/>
            <person name="Liu B."/>
            <person name="Cheng P."/>
            <person name="Jiang X."/>
            <person name="Li J."/>
            <person name="Fan D."/>
            <person name="Wang W."/>
            <person name="Fu W."/>
            <person name="Wang T."/>
            <person name="Wang B."/>
            <person name="Zhang J."/>
            <person name="Peng Z."/>
            <person name="Li Y."/>
            <person name="Li N."/>
            <person name="Wang J."/>
            <person name="Chen M."/>
            <person name="He Y."/>
            <person name="Tan F."/>
            <person name="Song X."/>
            <person name="Zheng Q."/>
            <person name="Huang R."/>
            <person name="Yang H."/>
            <person name="Du X."/>
            <person name="Chen L."/>
            <person name="Yang M."/>
            <person name="Gaffney P.M."/>
            <person name="Wang S."/>
            <person name="Luo L."/>
            <person name="She Z."/>
            <person name="Ming Y."/>
            <person name="Huang W."/>
            <person name="Zhang S."/>
            <person name="Huang B."/>
            <person name="Zhang Y."/>
            <person name="Qu T."/>
            <person name="Ni P."/>
            <person name="Miao G."/>
            <person name="Wang J."/>
            <person name="Wang Q."/>
            <person name="Steinberg C.E."/>
            <person name="Wang H."/>
            <person name="Li N."/>
            <person name="Qian L."/>
            <person name="Zhang G."/>
            <person name="Li Y."/>
            <person name="Yang H."/>
            <person name="Liu X."/>
            <person name="Wang J."/>
            <person name="Yin Y."/>
            <person name="Wang J."/>
        </authorList>
    </citation>
    <scope>NUCLEOTIDE SEQUENCE [LARGE SCALE GENOMIC DNA]</scope>
    <source>
        <strain evidence="1">05x7-T-G4-1.051#20</strain>
    </source>
</reference>
<sequence length="539" mass="60491">MGEEEWKAVGRIIVDGYKLMDYFPIKLAEQLFEDALFGESRADLIEEYLHTVSPVEQTVLRNAMGSFNDIDLEELCDIRVPTIALSCQQLETLEELSRKFCRDQSFDVGNQSLKQLSISQVQSLTRSMTKKLATITVKYPHGERSKYVNTEPEKSALKAMMNSKKPEAIMKHYRKNDKYKDAIVNVVKKEIQKEINVLVSRNGNVFQNQSSENLLKFDWTAVSHEFQAKAPYLHNILCGAANLDLRTKKKLPGVITSAAILLYTRSQGLNQLQYILGLIADKCGMTKEGLKILHDLGVVVSPTSIMKKKKQLVKQQEKQIMETVSTYVNHKQEFTRNASGLSPTAGLESDTEVTSLAACGDSETQGLPCHAAVVESEADKTQYHTVRIGRSGCVPDKRKKYTLGYNNSCDDMFPHVLAMSSYTSVSTARKKGFQCGQCGSSPLNVIMDATTLAYRKDLKFWSINLQNATSEKVQVPYTNLDETVDMGDEERSTRSAKYELPIYHKTGKTKYTIGSIYLTALFSGLLLPQQTERPIANHL</sequence>
<dbReference type="HOGENOM" id="CLU_505531_0_0_1"/>
<proteinExistence type="predicted"/>